<evidence type="ECO:0000313" key="1">
    <source>
        <dbReference type="EMBL" id="PND37089.1"/>
    </source>
</evidence>
<dbReference type="Proteomes" id="UP000235916">
    <property type="component" value="Unassembled WGS sequence"/>
</dbReference>
<dbReference type="OrthoDB" id="8898236at2"/>
<keyword evidence="2" id="KW-1185">Reference proteome</keyword>
<gene>
    <name evidence="1" type="ORF">C1O66_05745</name>
</gene>
<protein>
    <submittedName>
        <fullName evidence="1">Uncharacterized protein</fullName>
    </submittedName>
</protein>
<reference evidence="1 2" key="1">
    <citation type="submission" date="2018-01" db="EMBL/GenBank/DDBJ databases">
        <title>Draft genome sequence of Paucibacter aquatile CR182 isolated from freshwater of the Nakdong River.</title>
        <authorList>
            <person name="Choi A."/>
            <person name="Chung E.J."/>
        </authorList>
    </citation>
    <scope>NUCLEOTIDE SEQUENCE [LARGE SCALE GENOMIC DNA]</scope>
    <source>
        <strain evidence="1 2">CR182</strain>
    </source>
</reference>
<sequence>MATSPASELQAGEFTGRAEFQQALRLAIEQACAQGCTELGAFDPDFGVWPWSEVGLLDLLSDWVRAAPASRRLHLLAPQFDGVRRAHPRFVAWRGRYGHAVQARVFELEAMAAVGPGGPAALFWARSPATQITLRLMSTRNWRGSVSFEASEFVRWKDWFDVIAQHSYESFASTTLGL</sequence>
<dbReference type="RefSeq" id="WP_102767007.1">
    <property type="nucleotide sequence ID" value="NZ_POSP01000003.1"/>
</dbReference>
<dbReference type="AlphaFoldDB" id="A0A2N8KUF2"/>
<name>A0A2N8KUF2_9BURK</name>
<evidence type="ECO:0000313" key="2">
    <source>
        <dbReference type="Proteomes" id="UP000235916"/>
    </source>
</evidence>
<dbReference type="EMBL" id="POSP01000003">
    <property type="protein sequence ID" value="PND37089.1"/>
    <property type="molecule type" value="Genomic_DNA"/>
</dbReference>
<accession>A0A2N8KUF2</accession>
<comment type="caution">
    <text evidence="1">The sequence shown here is derived from an EMBL/GenBank/DDBJ whole genome shotgun (WGS) entry which is preliminary data.</text>
</comment>
<proteinExistence type="predicted"/>
<organism evidence="1 2">
    <name type="scientific">Kinneretia aquatilis</name>
    <dbReference type="NCBI Taxonomy" id="2070761"/>
    <lineage>
        <taxon>Bacteria</taxon>
        <taxon>Pseudomonadati</taxon>
        <taxon>Pseudomonadota</taxon>
        <taxon>Betaproteobacteria</taxon>
        <taxon>Burkholderiales</taxon>
        <taxon>Sphaerotilaceae</taxon>
        <taxon>Roseateles</taxon>
    </lineage>
</organism>